<sequence length="210" mass="24060">MLLSDVVFWVAELFSKINIFPRRQDQHVPIPVDEVEDFRSRSCEILKAISVHKETTSSNNSAAAAAAANSKGGSDTGIDMDVDMDWHDHIQKVCEFQYQEDERENNNNNKNTYPKNNEPKQYKVKRLKVLKRALERRRKFDTKGSFAVNMVTYRDNTSPSARRRNTCEYIDHDTTATSSVSCCDERSRSSISTMSNDAMLQVIDEETAYC</sequence>
<evidence type="ECO:0000313" key="3">
    <source>
        <dbReference type="Proteomes" id="UP000095751"/>
    </source>
</evidence>
<evidence type="ECO:0000256" key="1">
    <source>
        <dbReference type="SAM" id="MobiDB-lite"/>
    </source>
</evidence>
<dbReference type="InParanoid" id="A0A1E7FMS6"/>
<dbReference type="KEGG" id="fcy:FRACYDRAFT_235490"/>
<gene>
    <name evidence="2" type="ORF">FRACYDRAFT_235490</name>
</gene>
<dbReference type="OrthoDB" id="10667651at2759"/>
<protein>
    <submittedName>
        <fullName evidence="2">Uncharacterized protein</fullName>
    </submittedName>
</protein>
<feature type="region of interest" description="Disordered" evidence="1">
    <location>
        <begin position="98"/>
        <end position="118"/>
    </location>
</feature>
<evidence type="ECO:0000313" key="2">
    <source>
        <dbReference type="EMBL" id="OEU19437.1"/>
    </source>
</evidence>
<feature type="region of interest" description="Disordered" evidence="1">
    <location>
        <begin position="56"/>
        <end position="76"/>
    </location>
</feature>
<accession>A0A1E7FMS6</accession>
<dbReference type="Proteomes" id="UP000095751">
    <property type="component" value="Unassembled WGS sequence"/>
</dbReference>
<organism evidence="2 3">
    <name type="scientific">Fragilariopsis cylindrus CCMP1102</name>
    <dbReference type="NCBI Taxonomy" id="635003"/>
    <lineage>
        <taxon>Eukaryota</taxon>
        <taxon>Sar</taxon>
        <taxon>Stramenopiles</taxon>
        <taxon>Ochrophyta</taxon>
        <taxon>Bacillariophyta</taxon>
        <taxon>Bacillariophyceae</taxon>
        <taxon>Bacillariophycidae</taxon>
        <taxon>Bacillariales</taxon>
        <taxon>Bacillariaceae</taxon>
        <taxon>Fragilariopsis</taxon>
    </lineage>
</organism>
<reference evidence="2 3" key="1">
    <citation type="submission" date="2016-09" db="EMBL/GenBank/DDBJ databases">
        <title>Extensive genetic diversity and differential bi-allelic expression allows diatom success in the polar Southern Ocean.</title>
        <authorList>
            <consortium name="DOE Joint Genome Institute"/>
            <person name="Mock T."/>
            <person name="Otillar R.P."/>
            <person name="Strauss J."/>
            <person name="Dupont C."/>
            <person name="Frickenhaus S."/>
            <person name="Maumus F."/>
            <person name="Mcmullan M."/>
            <person name="Sanges R."/>
            <person name="Schmutz J."/>
            <person name="Toseland A."/>
            <person name="Valas R."/>
            <person name="Veluchamy A."/>
            <person name="Ward B.J."/>
            <person name="Allen A."/>
            <person name="Barry K."/>
            <person name="Falciatore A."/>
            <person name="Ferrante M."/>
            <person name="Fortunato A.E."/>
            <person name="Gloeckner G."/>
            <person name="Gruber A."/>
            <person name="Hipkin R."/>
            <person name="Janech M."/>
            <person name="Kroth P."/>
            <person name="Leese F."/>
            <person name="Lindquist E."/>
            <person name="Lyon B.R."/>
            <person name="Martin J."/>
            <person name="Mayer C."/>
            <person name="Parker M."/>
            <person name="Quesneville H."/>
            <person name="Raymond J."/>
            <person name="Uhlig C."/>
            <person name="Valentin K.U."/>
            <person name="Worden A.Z."/>
            <person name="Armbrust E.V."/>
            <person name="Bowler C."/>
            <person name="Green B."/>
            <person name="Moulton V."/>
            <person name="Van Oosterhout C."/>
            <person name="Grigoriev I."/>
        </authorList>
    </citation>
    <scope>NUCLEOTIDE SEQUENCE [LARGE SCALE GENOMIC DNA]</scope>
    <source>
        <strain evidence="2 3">CCMP1102</strain>
    </source>
</reference>
<feature type="compositionally biased region" description="Low complexity" evidence="1">
    <location>
        <begin position="57"/>
        <end position="70"/>
    </location>
</feature>
<dbReference type="AlphaFoldDB" id="A0A1E7FMS6"/>
<proteinExistence type="predicted"/>
<name>A0A1E7FMS6_9STRA</name>
<feature type="compositionally biased region" description="Low complexity" evidence="1">
    <location>
        <begin position="106"/>
        <end position="116"/>
    </location>
</feature>
<dbReference type="EMBL" id="KV784355">
    <property type="protein sequence ID" value="OEU19437.1"/>
    <property type="molecule type" value="Genomic_DNA"/>
</dbReference>
<keyword evidence="3" id="KW-1185">Reference proteome</keyword>